<dbReference type="SMART" id="SM00855">
    <property type="entry name" value="PGAM"/>
    <property type="match status" value="1"/>
</dbReference>
<proteinExistence type="predicted"/>
<dbReference type="Pfam" id="PF00300">
    <property type="entry name" value="His_Phos_1"/>
    <property type="match status" value="1"/>
</dbReference>
<dbReference type="OrthoDB" id="9810154at2"/>
<dbReference type="SUPFAM" id="SSF53254">
    <property type="entry name" value="Phosphoglycerate mutase-like"/>
    <property type="match status" value="1"/>
</dbReference>
<dbReference type="PANTHER" id="PTHR47623:SF1">
    <property type="entry name" value="OS09G0287300 PROTEIN"/>
    <property type="match status" value="1"/>
</dbReference>
<accession>A0A1G7FT68</accession>
<gene>
    <name evidence="1" type="ORF">SAMN04244550_01097</name>
</gene>
<sequence length="173" mass="18960">MTPTGHRRLILTRHAKSSWDDPLMADADRPLNARGRAAAHELGDFLASRGLEPEEVLCSPAARTRETWEGVASAVIETRPEVRFIDSLYQATPETLLAVLKTATAPSVMLIAHNPGIADFAASLPSRPNYDPDFRKYPTCATLIVDFQIDDWSQVAPGQGSMLDFFLPASRGK</sequence>
<evidence type="ECO:0000313" key="1">
    <source>
        <dbReference type="EMBL" id="SDE79100.1"/>
    </source>
</evidence>
<dbReference type="Proteomes" id="UP000183812">
    <property type="component" value="Unassembled WGS sequence"/>
</dbReference>
<dbReference type="AlphaFoldDB" id="A0A1G7FT68"/>
<dbReference type="EMBL" id="FNAY01000003">
    <property type="protein sequence ID" value="SDE79100.1"/>
    <property type="molecule type" value="Genomic_DNA"/>
</dbReference>
<protein>
    <submittedName>
        <fullName evidence="1">Phosphohistidine phosphatase</fullName>
    </submittedName>
</protein>
<dbReference type="InterPro" id="IPR029033">
    <property type="entry name" value="His_PPase_superfam"/>
</dbReference>
<organism evidence="1 2">
    <name type="scientific">Rhodobacter capsulatus</name>
    <name type="common">Rhodopseudomonas capsulata</name>
    <dbReference type="NCBI Taxonomy" id="1061"/>
    <lineage>
        <taxon>Bacteria</taxon>
        <taxon>Pseudomonadati</taxon>
        <taxon>Pseudomonadota</taxon>
        <taxon>Alphaproteobacteria</taxon>
        <taxon>Rhodobacterales</taxon>
        <taxon>Rhodobacter group</taxon>
        <taxon>Rhodobacter</taxon>
    </lineage>
</organism>
<dbReference type="CDD" id="cd07067">
    <property type="entry name" value="HP_PGM_like"/>
    <property type="match status" value="1"/>
</dbReference>
<evidence type="ECO:0000313" key="2">
    <source>
        <dbReference type="Proteomes" id="UP000183812"/>
    </source>
</evidence>
<dbReference type="InterPro" id="IPR013078">
    <property type="entry name" value="His_Pase_superF_clade-1"/>
</dbReference>
<dbReference type="PANTHER" id="PTHR47623">
    <property type="entry name" value="OS09G0287300 PROTEIN"/>
    <property type="match status" value="1"/>
</dbReference>
<name>A0A1G7FT68_RHOCA</name>
<dbReference type="RefSeq" id="WP_074553096.1">
    <property type="nucleotide sequence ID" value="NZ_CP119563.1"/>
</dbReference>
<dbReference type="Gene3D" id="3.40.50.1240">
    <property type="entry name" value="Phosphoglycerate mutase-like"/>
    <property type="match status" value="1"/>
</dbReference>
<reference evidence="1 2" key="1">
    <citation type="submission" date="2016-10" db="EMBL/GenBank/DDBJ databases">
        <authorList>
            <person name="de Groot N.N."/>
        </authorList>
    </citation>
    <scope>NUCLEOTIDE SEQUENCE [LARGE SCALE GENOMIC DNA]</scope>
    <source>
        <strain evidence="2">DSM 938 / 37b4</strain>
    </source>
</reference>